<dbReference type="RefSeq" id="WP_252852452.1">
    <property type="nucleotide sequence ID" value="NZ_JAMXLR010000036.1"/>
</dbReference>
<gene>
    <name evidence="1" type="ORF">NG895_10575</name>
</gene>
<sequence length="445" mass="47011">MGLSDSLDGTGDVYNANANSGQIVEVNNDIFYYPEEFAFNIGTDDGVDDYRTQVPDEPDFVNDYVGILWDTPQSNINSLQFQHYIALDGGWFGPGENGAGVALEAADLAAPAVQVTTNGSTWTTITTNADDYVSSHTGVARGTGFATATIGPMTTFSFPTQNSILGIRVIGDAGGTADGNGFTAYTEFRVFQDSGQVFPTLDITTATGEMTIKTGSGTPLEIAGYSITSDSAAGALDESSWTTVDDNYDAGNAGPSQIDTVNDWTELPGTESTTLLCEQILTGSGSGASLGANLELSLGNIWFQNPLQGDIFAEVILADGRRRRMDVTYDGIADNPLQAGDLNADGVINELDWPIVRDAFNSDFSLLSPAERYGLGDVTTDGVVDEFDFADFKLLYDAAAGLGAFDSMVAGLGVPEPSTIPTLVCGLLMGAVAFRRNYRSNPAMQ</sequence>
<dbReference type="SUPFAM" id="SSF63446">
    <property type="entry name" value="Type I dockerin domain"/>
    <property type="match status" value="1"/>
</dbReference>
<dbReference type="InterPro" id="IPR036439">
    <property type="entry name" value="Dockerin_dom_sf"/>
</dbReference>
<evidence type="ECO:0000313" key="1">
    <source>
        <dbReference type="EMBL" id="MCO6044351.1"/>
    </source>
</evidence>
<dbReference type="GO" id="GO:0000272">
    <property type="term" value="P:polysaccharide catabolic process"/>
    <property type="evidence" value="ECO:0007669"/>
    <property type="project" value="InterPro"/>
</dbReference>
<proteinExistence type="predicted"/>
<keyword evidence="2" id="KW-1185">Reference proteome</keyword>
<dbReference type="Gene3D" id="1.10.1330.10">
    <property type="entry name" value="Dockerin domain"/>
    <property type="match status" value="1"/>
</dbReference>
<protein>
    <recommendedName>
        <fullName evidence="3">PEP-CTERM protein-sorting domain-containing protein</fullName>
    </recommendedName>
</protein>
<accession>A0A9X2JG45</accession>
<comment type="caution">
    <text evidence="1">The sequence shown here is derived from an EMBL/GenBank/DDBJ whole genome shotgun (WGS) entry which is preliminary data.</text>
</comment>
<dbReference type="Proteomes" id="UP001155241">
    <property type="component" value="Unassembled WGS sequence"/>
</dbReference>
<evidence type="ECO:0008006" key="3">
    <source>
        <dbReference type="Google" id="ProtNLM"/>
    </source>
</evidence>
<evidence type="ECO:0000313" key="2">
    <source>
        <dbReference type="Proteomes" id="UP001155241"/>
    </source>
</evidence>
<name>A0A9X2JG45_9BACT</name>
<reference evidence="1" key="1">
    <citation type="submission" date="2022-06" db="EMBL/GenBank/DDBJ databases">
        <title>Aeoliella straminimaris, a novel planctomycete from sediments.</title>
        <authorList>
            <person name="Vitorino I.R."/>
            <person name="Lage O.M."/>
        </authorList>
    </citation>
    <scope>NUCLEOTIDE SEQUENCE</scope>
    <source>
        <strain evidence="1">ICT_H6.2</strain>
    </source>
</reference>
<organism evidence="1 2">
    <name type="scientific">Aeoliella straminimaris</name>
    <dbReference type="NCBI Taxonomy" id="2954799"/>
    <lineage>
        <taxon>Bacteria</taxon>
        <taxon>Pseudomonadati</taxon>
        <taxon>Planctomycetota</taxon>
        <taxon>Planctomycetia</taxon>
        <taxon>Pirellulales</taxon>
        <taxon>Lacipirellulaceae</taxon>
        <taxon>Aeoliella</taxon>
    </lineage>
</organism>
<dbReference type="AlphaFoldDB" id="A0A9X2JG45"/>
<dbReference type="EMBL" id="JAMXLR010000036">
    <property type="protein sequence ID" value="MCO6044351.1"/>
    <property type="molecule type" value="Genomic_DNA"/>
</dbReference>